<accession>A0ABN8RZ76</accession>
<dbReference type="Proteomes" id="UP001159405">
    <property type="component" value="Unassembled WGS sequence"/>
</dbReference>
<comment type="caution">
    <text evidence="6">The sequence shown here is derived from an EMBL/GenBank/DDBJ whole genome shotgun (WGS) entry which is preliminary data.</text>
</comment>
<dbReference type="PANTHER" id="PTHR10656:SF70">
    <property type="entry name" value="PROTEIN MAB-21-RELATED"/>
    <property type="match status" value="1"/>
</dbReference>
<reference evidence="6 7" key="1">
    <citation type="submission" date="2022-05" db="EMBL/GenBank/DDBJ databases">
        <authorList>
            <consortium name="Genoscope - CEA"/>
            <person name="William W."/>
        </authorList>
    </citation>
    <scope>NUCLEOTIDE SEQUENCE [LARGE SCALE GENOMIC DNA]</scope>
</reference>
<evidence type="ECO:0000313" key="7">
    <source>
        <dbReference type="Proteomes" id="UP001159405"/>
    </source>
</evidence>
<protein>
    <recommendedName>
        <fullName evidence="8">Cyclic GMP-AMP synthase</fullName>
    </recommendedName>
</protein>
<dbReference type="Pfam" id="PF20266">
    <property type="entry name" value="Mab-21_C"/>
    <property type="match status" value="1"/>
</dbReference>
<feature type="domain" description="Mab-21-like nucleotidyltransferase" evidence="4">
    <location>
        <begin position="61"/>
        <end position="266"/>
    </location>
</feature>
<dbReference type="PANTHER" id="PTHR10656">
    <property type="entry name" value="CELL FATE DETERMINING PROTEIN MAB21-RELATED"/>
    <property type="match status" value="1"/>
</dbReference>
<keyword evidence="7" id="KW-1185">Reference proteome</keyword>
<evidence type="ECO:0000256" key="2">
    <source>
        <dbReference type="ARBA" id="ARBA00008307"/>
    </source>
</evidence>
<gene>
    <name evidence="6" type="ORF">PLOB_00030668</name>
</gene>
<dbReference type="InterPro" id="IPR024810">
    <property type="entry name" value="MAB21L/cGLR"/>
</dbReference>
<organism evidence="6 7">
    <name type="scientific">Porites lobata</name>
    <dbReference type="NCBI Taxonomy" id="104759"/>
    <lineage>
        <taxon>Eukaryota</taxon>
        <taxon>Metazoa</taxon>
        <taxon>Cnidaria</taxon>
        <taxon>Anthozoa</taxon>
        <taxon>Hexacorallia</taxon>
        <taxon>Scleractinia</taxon>
        <taxon>Fungiina</taxon>
        <taxon>Poritidae</taxon>
        <taxon>Porites</taxon>
    </lineage>
</organism>
<evidence type="ECO:0000259" key="4">
    <source>
        <dbReference type="Pfam" id="PF03281"/>
    </source>
</evidence>
<keyword evidence="3" id="KW-0547">Nucleotide-binding</keyword>
<evidence type="ECO:0000259" key="5">
    <source>
        <dbReference type="Pfam" id="PF20266"/>
    </source>
</evidence>
<name>A0ABN8RZ76_9CNID</name>
<dbReference type="EMBL" id="CALNXK010000394">
    <property type="protein sequence ID" value="CAH3184613.1"/>
    <property type="molecule type" value="Genomic_DNA"/>
</dbReference>
<sequence length="392" mass="45637">MNPQIVNNDLKKVFEERVQLSKEKKNEAINYWKPIVDAIVDYVCKSDDRFSSLLRIGTGSYYEKAQVNKEPYEFDVMLVINNFEVGNISDATAAIMNFMTDHNETEPPLGFTQVYVGKKTEWQRDGCVDAKGRLNAYKVKAAFARLVKDAIRALQNRNDYSSLIFRYVDVKSNGPAVALKITNIFNQREYSVDLTLAIKCVDWPRQAEEWIRRSRNGWPNQLLVQEIWEEGCYLVAKQPKGIDIPEQEKKVFWRLSFSGAEKKLLLHGAHGEEIGCRKQVLRLMKAFRDHMKWVKLTSYHLKTIMLYEYEAHPNPNDWSSECLSFRFIGFLYKLECHLRQANCPHYFIEGVNLLEMVSPEKCSEMAAKVRQLKFFLGIQLLISLLWPLNLNQ</sequence>
<keyword evidence="3" id="KW-0067">ATP-binding</keyword>
<proteinExistence type="inferred from homology"/>
<dbReference type="Pfam" id="PF03281">
    <property type="entry name" value="Mab-21"/>
    <property type="match status" value="1"/>
</dbReference>
<comment type="similarity">
    <text evidence="2">Belongs to the mab-21 family.</text>
</comment>
<dbReference type="SMART" id="SM01265">
    <property type="entry name" value="Mab-21"/>
    <property type="match status" value="1"/>
</dbReference>
<feature type="domain" description="Mab-21-like HhH/H2TH-like" evidence="5">
    <location>
        <begin position="276"/>
        <end position="370"/>
    </location>
</feature>
<dbReference type="Gene3D" id="3.30.460.90">
    <property type="match status" value="1"/>
</dbReference>
<dbReference type="InterPro" id="IPR046903">
    <property type="entry name" value="Mab-21-like_nuc_Trfase"/>
</dbReference>
<evidence type="ECO:0008006" key="8">
    <source>
        <dbReference type="Google" id="ProtNLM"/>
    </source>
</evidence>
<dbReference type="Gene3D" id="1.10.1410.40">
    <property type="match status" value="1"/>
</dbReference>
<evidence type="ECO:0000256" key="3">
    <source>
        <dbReference type="ARBA" id="ARBA00022840"/>
    </source>
</evidence>
<dbReference type="InterPro" id="IPR046906">
    <property type="entry name" value="Mab-21_HhH/H2TH-like"/>
</dbReference>
<evidence type="ECO:0000256" key="1">
    <source>
        <dbReference type="ARBA" id="ARBA00001946"/>
    </source>
</evidence>
<comment type="cofactor">
    <cofactor evidence="1">
        <name>Mg(2+)</name>
        <dbReference type="ChEBI" id="CHEBI:18420"/>
    </cofactor>
</comment>
<evidence type="ECO:0000313" key="6">
    <source>
        <dbReference type="EMBL" id="CAH3184613.1"/>
    </source>
</evidence>